<dbReference type="GO" id="GO:0008270">
    <property type="term" value="F:zinc ion binding"/>
    <property type="evidence" value="ECO:0007669"/>
    <property type="project" value="UniProtKB-KW"/>
</dbReference>
<keyword evidence="7" id="KW-1185">Reference proteome</keyword>
<sequence>MTPSNQHSVLFHLMDQPAPLKPDLKCEADRFLPVEHDCAFCGKTSFNMKACTRCWWAKYCGQTCQQNHWNHHKRECRADAQRNSFYKGGRIVEMAMLPSDDHLDPSVDENALSPGTDSFEAYINEDAIFLDLDKCPKNGYNDHADFIAVKEFSIKNLPAEIRLACVADYILAESKTTVRVLVKWTSKNRPDQDSCARFRGTRNTRTASGKYVLDNPHDIQTKDCPIPLCHRKRDLGPNHKIYEGDLKIFTNKHVLYDEDELNRTVVDFFYDSHDRKGVAREYATKLFYTKPSSDKTFLKVTIHDADLLQKLEQIDTNKCQCFQKLPPSVLRRMSAFAIVISHPHGLPKKVSIGRVVKVTEENLTDETIANAKSAADLERIWFVSRREEDYRNFMAGLGKFNLPVYKVWYDTPTCQGSSGAPVIFGARQCNGIWGPYMAFHSAYDVDSKLNYFKVVRFMD</sequence>
<dbReference type="Pfam" id="PF13365">
    <property type="entry name" value="Trypsin_2"/>
    <property type="match status" value="1"/>
</dbReference>
<dbReference type="EMBL" id="CAXITT010000584">
    <property type="protein sequence ID" value="CAL1543902.1"/>
    <property type="molecule type" value="Genomic_DNA"/>
</dbReference>
<dbReference type="SUPFAM" id="SSF144232">
    <property type="entry name" value="HIT/MYND zinc finger-like"/>
    <property type="match status" value="1"/>
</dbReference>
<dbReference type="SUPFAM" id="SSF50494">
    <property type="entry name" value="Trypsin-like serine proteases"/>
    <property type="match status" value="1"/>
</dbReference>
<dbReference type="InterPro" id="IPR002893">
    <property type="entry name" value="Znf_MYND"/>
</dbReference>
<gene>
    <name evidence="6" type="ORF">GSLYS_00017415001</name>
</gene>
<keyword evidence="2 4" id="KW-0863">Zinc-finger</keyword>
<proteinExistence type="predicted"/>
<evidence type="ECO:0000256" key="2">
    <source>
        <dbReference type="ARBA" id="ARBA00022771"/>
    </source>
</evidence>
<evidence type="ECO:0000259" key="5">
    <source>
        <dbReference type="PROSITE" id="PS50865"/>
    </source>
</evidence>
<evidence type="ECO:0000313" key="6">
    <source>
        <dbReference type="EMBL" id="CAL1543902.1"/>
    </source>
</evidence>
<evidence type="ECO:0000256" key="4">
    <source>
        <dbReference type="PROSITE-ProRule" id="PRU00134"/>
    </source>
</evidence>
<dbReference type="InterPro" id="IPR009003">
    <property type="entry name" value="Peptidase_S1_PA"/>
</dbReference>
<protein>
    <recommendedName>
        <fullName evidence="5">MYND-type domain-containing protein</fullName>
    </recommendedName>
</protein>
<dbReference type="PROSITE" id="PS50865">
    <property type="entry name" value="ZF_MYND_2"/>
    <property type="match status" value="1"/>
</dbReference>
<comment type="caution">
    <text evidence="6">The sequence shown here is derived from an EMBL/GenBank/DDBJ whole genome shotgun (WGS) entry which is preliminary data.</text>
</comment>
<keyword evidence="1" id="KW-0479">Metal-binding</keyword>
<evidence type="ECO:0000313" key="7">
    <source>
        <dbReference type="Proteomes" id="UP001497497"/>
    </source>
</evidence>
<reference evidence="6 7" key="1">
    <citation type="submission" date="2024-04" db="EMBL/GenBank/DDBJ databases">
        <authorList>
            <consortium name="Genoscope - CEA"/>
            <person name="William W."/>
        </authorList>
    </citation>
    <scope>NUCLEOTIDE SEQUENCE [LARGE SCALE GENOMIC DNA]</scope>
</reference>
<keyword evidence="3" id="KW-0862">Zinc</keyword>
<feature type="domain" description="MYND-type" evidence="5">
    <location>
        <begin position="38"/>
        <end position="76"/>
    </location>
</feature>
<evidence type="ECO:0000256" key="1">
    <source>
        <dbReference type="ARBA" id="ARBA00022723"/>
    </source>
</evidence>
<accession>A0AAV2IBJ1</accession>
<organism evidence="6 7">
    <name type="scientific">Lymnaea stagnalis</name>
    <name type="common">Great pond snail</name>
    <name type="synonym">Helix stagnalis</name>
    <dbReference type="NCBI Taxonomy" id="6523"/>
    <lineage>
        <taxon>Eukaryota</taxon>
        <taxon>Metazoa</taxon>
        <taxon>Spiralia</taxon>
        <taxon>Lophotrochozoa</taxon>
        <taxon>Mollusca</taxon>
        <taxon>Gastropoda</taxon>
        <taxon>Heterobranchia</taxon>
        <taxon>Euthyneura</taxon>
        <taxon>Panpulmonata</taxon>
        <taxon>Hygrophila</taxon>
        <taxon>Lymnaeoidea</taxon>
        <taxon>Lymnaeidae</taxon>
        <taxon>Lymnaea</taxon>
    </lineage>
</organism>
<dbReference type="Pfam" id="PF01753">
    <property type="entry name" value="zf-MYND"/>
    <property type="match status" value="1"/>
</dbReference>
<name>A0AAV2IBJ1_LYMST</name>
<dbReference type="Gene3D" id="6.10.140.2220">
    <property type="match status" value="1"/>
</dbReference>
<dbReference type="Proteomes" id="UP001497497">
    <property type="component" value="Unassembled WGS sequence"/>
</dbReference>
<dbReference type="AlphaFoldDB" id="A0AAV2IBJ1"/>
<evidence type="ECO:0000256" key="3">
    <source>
        <dbReference type="ARBA" id="ARBA00022833"/>
    </source>
</evidence>